<dbReference type="CDD" id="cd21117">
    <property type="entry name" value="Twitch_MoaA"/>
    <property type="match status" value="1"/>
</dbReference>
<keyword evidence="11" id="KW-0456">Lyase</keyword>
<evidence type="ECO:0000313" key="14">
    <source>
        <dbReference type="EMBL" id="AFD07061.1"/>
    </source>
</evidence>
<dbReference type="PANTHER" id="PTHR22960">
    <property type="entry name" value="MOLYBDOPTERIN COFACTOR SYNTHESIS PROTEIN A"/>
    <property type="match status" value="1"/>
</dbReference>
<name>H8KW40_SOLCM</name>
<dbReference type="GO" id="GO:0061799">
    <property type="term" value="F:cyclic pyranopterin monophosphate synthase activity"/>
    <property type="evidence" value="ECO:0007669"/>
    <property type="project" value="TreeGrafter"/>
</dbReference>
<dbReference type="EC" id="4.1.99.22" evidence="2"/>
<keyword evidence="8" id="KW-0411">Iron-sulfur</keyword>
<dbReference type="PROSITE" id="PS51918">
    <property type="entry name" value="RADICAL_SAM"/>
    <property type="match status" value="1"/>
</dbReference>
<dbReference type="InterPro" id="IPR010505">
    <property type="entry name" value="MoaA_twitch"/>
</dbReference>
<evidence type="ECO:0000256" key="4">
    <source>
        <dbReference type="ARBA" id="ARBA00022691"/>
    </source>
</evidence>
<dbReference type="SUPFAM" id="SSF102114">
    <property type="entry name" value="Radical SAM enzymes"/>
    <property type="match status" value="1"/>
</dbReference>
<evidence type="ECO:0000256" key="3">
    <source>
        <dbReference type="ARBA" id="ARBA00022485"/>
    </source>
</evidence>
<evidence type="ECO:0000259" key="13">
    <source>
        <dbReference type="PROSITE" id="PS51918"/>
    </source>
</evidence>
<comment type="catalytic activity">
    <reaction evidence="12">
        <text>GTP + AH2 + S-adenosyl-L-methionine = (8S)-3',8-cyclo-7,8-dihydroguanosine 5'-triphosphate + 5'-deoxyadenosine + L-methionine + A + H(+)</text>
        <dbReference type="Rhea" id="RHEA:49576"/>
        <dbReference type="ChEBI" id="CHEBI:13193"/>
        <dbReference type="ChEBI" id="CHEBI:15378"/>
        <dbReference type="ChEBI" id="CHEBI:17319"/>
        <dbReference type="ChEBI" id="CHEBI:17499"/>
        <dbReference type="ChEBI" id="CHEBI:37565"/>
        <dbReference type="ChEBI" id="CHEBI:57844"/>
        <dbReference type="ChEBI" id="CHEBI:59789"/>
        <dbReference type="ChEBI" id="CHEBI:131766"/>
        <dbReference type="EC" id="4.1.99.22"/>
    </reaction>
</comment>
<dbReference type="GO" id="GO:0005525">
    <property type="term" value="F:GTP binding"/>
    <property type="evidence" value="ECO:0007669"/>
    <property type="project" value="UniProtKB-KW"/>
</dbReference>
<dbReference type="InterPro" id="IPR013785">
    <property type="entry name" value="Aldolase_TIM"/>
</dbReference>
<dbReference type="STRING" id="929556.Solca_2006"/>
<evidence type="ECO:0000256" key="5">
    <source>
        <dbReference type="ARBA" id="ARBA00022723"/>
    </source>
</evidence>
<dbReference type="CDD" id="cd01335">
    <property type="entry name" value="Radical_SAM"/>
    <property type="match status" value="1"/>
</dbReference>
<keyword evidence="5" id="KW-0479">Metal-binding</keyword>
<dbReference type="PROSITE" id="PS01305">
    <property type="entry name" value="MOAA_NIFB_PQQE"/>
    <property type="match status" value="1"/>
</dbReference>
<dbReference type="OrthoDB" id="9763993at2"/>
<dbReference type="PANTHER" id="PTHR22960:SF0">
    <property type="entry name" value="MOLYBDENUM COFACTOR BIOSYNTHESIS PROTEIN 1"/>
    <property type="match status" value="1"/>
</dbReference>
<keyword evidence="9" id="KW-0342">GTP-binding</keyword>
<evidence type="ECO:0000256" key="12">
    <source>
        <dbReference type="ARBA" id="ARBA00048697"/>
    </source>
</evidence>
<dbReference type="AlphaFoldDB" id="H8KW40"/>
<dbReference type="KEGG" id="scn:Solca_2006"/>
<dbReference type="InterPro" id="IPR058240">
    <property type="entry name" value="rSAM_sf"/>
</dbReference>
<proteinExistence type="predicted"/>
<gene>
    <name evidence="14" type="ordered locus">Solca_2006</name>
</gene>
<dbReference type="SFLD" id="SFLDG01383">
    <property type="entry name" value="cyclic_pyranopterin_phosphate"/>
    <property type="match status" value="1"/>
</dbReference>
<evidence type="ECO:0000256" key="1">
    <source>
        <dbReference type="ARBA" id="ARBA00001966"/>
    </source>
</evidence>
<keyword evidence="3" id="KW-0004">4Fe-4S</keyword>
<dbReference type="InterPro" id="IPR000385">
    <property type="entry name" value="MoaA_NifB_PqqE_Fe-S-bd_CS"/>
</dbReference>
<dbReference type="SMART" id="SM00729">
    <property type="entry name" value="Elp3"/>
    <property type="match status" value="1"/>
</dbReference>
<evidence type="ECO:0000256" key="11">
    <source>
        <dbReference type="ARBA" id="ARBA00023239"/>
    </source>
</evidence>
<dbReference type="Pfam" id="PF04055">
    <property type="entry name" value="Radical_SAM"/>
    <property type="match status" value="1"/>
</dbReference>
<dbReference type="InterPro" id="IPR040064">
    <property type="entry name" value="MoaA-like"/>
</dbReference>
<keyword evidence="6" id="KW-0547">Nucleotide-binding</keyword>
<dbReference type="InterPro" id="IPR013483">
    <property type="entry name" value="MoaA"/>
</dbReference>
<dbReference type="InterPro" id="IPR050105">
    <property type="entry name" value="MoCo_biosynth_MoaA/MoaC"/>
</dbReference>
<comment type="cofactor">
    <cofactor evidence="1">
        <name>[4Fe-4S] cluster</name>
        <dbReference type="ChEBI" id="CHEBI:49883"/>
    </cofactor>
</comment>
<feature type="domain" description="Radical SAM core" evidence="13">
    <location>
        <begin position="5"/>
        <end position="218"/>
    </location>
</feature>
<dbReference type="RefSeq" id="WP_014680288.1">
    <property type="nucleotide sequence ID" value="NC_017770.1"/>
</dbReference>
<dbReference type="Gene3D" id="3.20.20.70">
    <property type="entry name" value="Aldolase class I"/>
    <property type="match status" value="1"/>
</dbReference>
<evidence type="ECO:0000256" key="8">
    <source>
        <dbReference type="ARBA" id="ARBA00023014"/>
    </source>
</evidence>
<reference evidence="14" key="1">
    <citation type="submission" date="2012-02" db="EMBL/GenBank/DDBJ databases">
        <title>The complete genome of Solitalea canadensis DSM 3403.</title>
        <authorList>
            <consortium name="US DOE Joint Genome Institute (JGI-PGF)"/>
            <person name="Lucas S."/>
            <person name="Copeland A."/>
            <person name="Lapidus A."/>
            <person name="Glavina del Rio T."/>
            <person name="Dalin E."/>
            <person name="Tice H."/>
            <person name="Bruce D."/>
            <person name="Goodwin L."/>
            <person name="Pitluck S."/>
            <person name="Peters L."/>
            <person name="Ovchinnikova G."/>
            <person name="Lu M."/>
            <person name="Kyrpides N."/>
            <person name="Mavromatis K."/>
            <person name="Ivanova N."/>
            <person name="Brettin T."/>
            <person name="Detter J.C."/>
            <person name="Han C."/>
            <person name="Larimer F."/>
            <person name="Land M."/>
            <person name="Hauser L."/>
            <person name="Markowitz V."/>
            <person name="Cheng J.-F."/>
            <person name="Hugenholtz P."/>
            <person name="Woyke T."/>
            <person name="Wu D."/>
            <person name="Spring S."/>
            <person name="Schroeder M."/>
            <person name="Kopitz M."/>
            <person name="Brambilla E."/>
            <person name="Klenk H.-P."/>
            <person name="Eisen J.A."/>
        </authorList>
    </citation>
    <scope>NUCLEOTIDE SEQUENCE</scope>
    <source>
        <strain evidence="14">DSM 3403</strain>
    </source>
</reference>
<dbReference type="EMBL" id="CP003349">
    <property type="protein sequence ID" value="AFD07061.1"/>
    <property type="molecule type" value="Genomic_DNA"/>
</dbReference>
<keyword evidence="4" id="KW-0949">S-adenosyl-L-methionine</keyword>
<evidence type="ECO:0000256" key="9">
    <source>
        <dbReference type="ARBA" id="ARBA00023134"/>
    </source>
</evidence>
<protein>
    <recommendedName>
        <fullName evidence="2">GTP 3',8-cyclase</fullName>
        <ecNumber evidence="2">4.1.99.22</ecNumber>
    </recommendedName>
</protein>
<dbReference type="UniPathway" id="UPA00344"/>
<accession>H8KW40</accession>
<organism evidence="14 15">
    <name type="scientific">Solitalea canadensis (strain ATCC 29591 / DSM 3403 / JCM 21819 / LMG 8368 / NBRC 15130 / NCIMB 12057 / USAM 9D)</name>
    <name type="common">Flexibacter canadensis</name>
    <dbReference type="NCBI Taxonomy" id="929556"/>
    <lineage>
        <taxon>Bacteria</taxon>
        <taxon>Pseudomonadati</taxon>
        <taxon>Bacteroidota</taxon>
        <taxon>Sphingobacteriia</taxon>
        <taxon>Sphingobacteriales</taxon>
        <taxon>Sphingobacteriaceae</taxon>
        <taxon>Solitalea</taxon>
    </lineage>
</organism>
<dbReference type="SFLD" id="SFLDG01386">
    <property type="entry name" value="main_SPASM_domain-containing"/>
    <property type="match status" value="1"/>
</dbReference>
<dbReference type="InterPro" id="IPR006638">
    <property type="entry name" value="Elp3/MiaA/NifB-like_rSAM"/>
</dbReference>
<dbReference type="GO" id="GO:0061798">
    <property type="term" value="F:GTP 3',8'-cyclase activity"/>
    <property type="evidence" value="ECO:0007669"/>
    <property type="project" value="UniProtKB-EC"/>
</dbReference>
<evidence type="ECO:0000256" key="6">
    <source>
        <dbReference type="ARBA" id="ARBA00022741"/>
    </source>
</evidence>
<dbReference type="Pfam" id="PF06463">
    <property type="entry name" value="Mob_synth_C"/>
    <property type="match status" value="1"/>
</dbReference>
<dbReference type="GO" id="GO:0006777">
    <property type="term" value="P:Mo-molybdopterin cofactor biosynthetic process"/>
    <property type="evidence" value="ECO:0007669"/>
    <property type="project" value="UniProtKB-KW"/>
</dbReference>
<dbReference type="InterPro" id="IPR007197">
    <property type="entry name" value="rSAM"/>
</dbReference>
<dbReference type="NCBIfam" id="TIGR02666">
    <property type="entry name" value="moaA"/>
    <property type="match status" value="1"/>
</dbReference>
<keyword evidence="15" id="KW-1185">Reference proteome</keyword>
<dbReference type="eggNOG" id="COG2896">
    <property type="taxonomic scope" value="Bacteria"/>
</dbReference>
<evidence type="ECO:0000313" key="15">
    <source>
        <dbReference type="Proteomes" id="UP000007590"/>
    </source>
</evidence>
<dbReference type="GO" id="GO:0046872">
    <property type="term" value="F:metal ion binding"/>
    <property type="evidence" value="ECO:0007669"/>
    <property type="project" value="UniProtKB-KW"/>
</dbReference>
<dbReference type="SFLD" id="SFLDG01067">
    <property type="entry name" value="SPASM/twitch_domain_containing"/>
    <property type="match status" value="1"/>
</dbReference>
<dbReference type="SFLD" id="SFLDS00029">
    <property type="entry name" value="Radical_SAM"/>
    <property type="match status" value="1"/>
</dbReference>
<sequence length="325" mass="37297">MLVDKFGRKINYVRIAVTDRCNLRCSYCMPENQHFLERENLLTYEEISYLLNILSREGVNKVRITGGEPFVRKDISFLLKEIAKIDSIEKLTITTNGVLTSSYINELKDAHIKQLNLSLDTLNRDKFLLLTKRDEFEAVQTSFHSLVKNNFLVKLNMVVMDEFNTNEIYDFVELTRNLPISVRFIEEMPFNGQGNSYSGIKWNYQTIVSHIREKYHLRKLQDPTNAIALHYKINNFAGNIAVIPAYSRTLCGTCNRLRITATGDLKLCLYGDPVLNVRDLLRSGISEENLIKTIQNAVLNKPLNGFEAEKQKTSSFHESMSIIGG</sequence>
<keyword evidence="10" id="KW-0501">Molybdenum cofactor biosynthesis</keyword>
<dbReference type="HOGENOM" id="CLU_009273_0_1_10"/>
<evidence type="ECO:0000256" key="10">
    <source>
        <dbReference type="ARBA" id="ARBA00023150"/>
    </source>
</evidence>
<dbReference type="Proteomes" id="UP000007590">
    <property type="component" value="Chromosome"/>
</dbReference>
<evidence type="ECO:0000256" key="7">
    <source>
        <dbReference type="ARBA" id="ARBA00023004"/>
    </source>
</evidence>
<keyword evidence="7" id="KW-0408">Iron</keyword>
<evidence type="ECO:0000256" key="2">
    <source>
        <dbReference type="ARBA" id="ARBA00012167"/>
    </source>
</evidence>
<dbReference type="GO" id="GO:0051539">
    <property type="term" value="F:4 iron, 4 sulfur cluster binding"/>
    <property type="evidence" value="ECO:0007669"/>
    <property type="project" value="UniProtKB-KW"/>
</dbReference>